<name>N4WMA1_9BACI</name>
<dbReference type="Proteomes" id="UP000012283">
    <property type="component" value="Unassembled WGS sequence"/>
</dbReference>
<dbReference type="InterPro" id="IPR023351">
    <property type="entry name" value="YppE-like_sf"/>
</dbReference>
<dbReference type="Pfam" id="PF08807">
    <property type="entry name" value="DUF1798"/>
    <property type="match status" value="1"/>
</dbReference>
<evidence type="ECO:0000313" key="2">
    <source>
        <dbReference type="Proteomes" id="UP000012283"/>
    </source>
</evidence>
<reference evidence="1 2" key="1">
    <citation type="submission" date="2013-03" db="EMBL/GenBank/DDBJ databases">
        <title>Draft genome sequence of Gracibacillus halophilus YIM-C55.5, a moderately halophilic and thermophilic organism from the Xiaochaidamu salt lake.</title>
        <authorList>
            <person name="Sugumar T."/>
            <person name="Polireddy D.R."/>
            <person name="Antony A."/>
            <person name="Madhava Y.R."/>
            <person name="Sivakumar N."/>
        </authorList>
    </citation>
    <scope>NUCLEOTIDE SEQUENCE [LARGE SCALE GENOMIC DNA]</scope>
    <source>
        <strain evidence="1 2">YIM-C55.5</strain>
    </source>
</reference>
<evidence type="ECO:0008006" key="3">
    <source>
        <dbReference type="Google" id="ProtNLM"/>
    </source>
</evidence>
<dbReference type="SUPFAM" id="SSF140415">
    <property type="entry name" value="YppE-like"/>
    <property type="match status" value="1"/>
</dbReference>
<evidence type="ECO:0000313" key="1">
    <source>
        <dbReference type="EMBL" id="ENH97307.1"/>
    </source>
</evidence>
<keyword evidence="2" id="KW-1185">Reference proteome</keyword>
<dbReference type="PATRIC" id="fig|1308866.3.peg.968"/>
<gene>
    <name evidence="1" type="ORF">J416_04793</name>
</gene>
<proteinExistence type="predicted"/>
<comment type="caution">
    <text evidence="1">The sequence shown here is derived from an EMBL/GenBank/DDBJ whole genome shotgun (WGS) entry which is preliminary data.</text>
</comment>
<accession>N4WMA1</accession>
<organism evidence="1 2">
    <name type="scientific">Gracilibacillus halophilus YIM-C55.5</name>
    <dbReference type="NCBI Taxonomy" id="1308866"/>
    <lineage>
        <taxon>Bacteria</taxon>
        <taxon>Bacillati</taxon>
        <taxon>Bacillota</taxon>
        <taxon>Bacilli</taxon>
        <taxon>Bacillales</taxon>
        <taxon>Bacillaceae</taxon>
        <taxon>Gracilibacillus</taxon>
    </lineage>
</organism>
<dbReference type="EMBL" id="APML01000019">
    <property type="protein sequence ID" value="ENH97307.1"/>
    <property type="molecule type" value="Genomic_DNA"/>
</dbReference>
<dbReference type="RefSeq" id="WP_003466078.1">
    <property type="nucleotide sequence ID" value="NZ_APML01000019.1"/>
</dbReference>
<dbReference type="STRING" id="1308866.J416_04793"/>
<dbReference type="AlphaFoldDB" id="N4WMA1"/>
<dbReference type="OrthoDB" id="2361079at2"/>
<dbReference type="eggNOG" id="ENOG5032TAE">
    <property type="taxonomic scope" value="Bacteria"/>
</dbReference>
<dbReference type="InterPro" id="IPR014913">
    <property type="entry name" value="YppE-like"/>
</dbReference>
<dbReference type="Gene3D" id="1.20.120.440">
    <property type="entry name" value="YppE-like"/>
    <property type="match status" value="1"/>
</dbReference>
<protein>
    <recommendedName>
        <fullName evidence="3">DUF1798 family protein</fullName>
    </recommendedName>
</protein>
<sequence length="126" mass="15267">MSLQNQTNELRSSLEKLRQHYITHDKPENKKDPDFFQYVKEETTPLFEHIDQWQKEAEKFVQHREVNVHPQQVEDTAENVKLLLLHSYYIDVRRKRYMELYHSVLYVFQLIENDIANNPSLANQSH</sequence>